<name>A0AAV2N0C5_9HYME</name>
<organism evidence="2 3">
    <name type="scientific">Lasius platythorax</name>
    <dbReference type="NCBI Taxonomy" id="488582"/>
    <lineage>
        <taxon>Eukaryota</taxon>
        <taxon>Metazoa</taxon>
        <taxon>Ecdysozoa</taxon>
        <taxon>Arthropoda</taxon>
        <taxon>Hexapoda</taxon>
        <taxon>Insecta</taxon>
        <taxon>Pterygota</taxon>
        <taxon>Neoptera</taxon>
        <taxon>Endopterygota</taxon>
        <taxon>Hymenoptera</taxon>
        <taxon>Apocrita</taxon>
        <taxon>Aculeata</taxon>
        <taxon>Formicoidea</taxon>
        <taxon>Formicidae</taxon>
        <taxon>Formicinae</taxon>
        <taxon>Lasius</taxon>
        <taxon>Lasius</taxon>
    </lineage>
</organism>
<keyword evidence="3" id="KW-1185">Reference proteome</keyword>
<sequence length="964" mass="111798">MGRKPNVTQEEIIKLIEKYIDHFTTNNFPPFSDKLWTQMSQDLDGKWLPCTVYTHVRSNKRGDLLQARRNQRILTSPKLNPVLIEDISESDEEGDSNTDVDDDYIPKGQHDEEKLETFDLLISSAEWTLIKPDDSTDNLKRRLRKKTWAAVITRAFWNRYNFNCAFLAKWSRVCPDFEPEKNEYFLKFVAYCKDGQNCKNIMIGTAYEKSNDKGLRLLIKTRDTRREYHKEVKRSLNGAERKQVGSKLQKQSAANYREELLKDNMEFGQDVPHFVQENHIYRQVRMEIYKEKAGMKPNEKLDVIKALQKLAIDPRYINNIHNIGSIRLYVWYCTQEQLHVFKEYVRVLKETSQISIDATGRVIKEFEIFPGKITGHIFLYTVTINFEGKTICVYQMVSEIQTQEFIEDWLKFWMRLDAPAPSESLSDYERAIPMSCCLTFNNMSLKDYVNTCFLWATAEKKRKHRPAKILIRIDDAHLMALVSKWKCLKHKDHPYIKNFFLCCVALLVDTQSVQEFQRIFLLICIVALQPYEDTEVSTSSIQTTVLDARKELEQFISVRKVSIDDLEASVTCYQEIKGDTIPSFEEGESGTLTHQWIKKLIKLAKTSTFKSEVSVNAFYLSDYIKELERIAKEFPLWTAAAIPGNKNHASTAYQEGYFAHMRRRIFEFTNLPCSAPRFVVEHLDSLKNGSNLLAAKLKHFNHQQKQFSLLPQQEETLEDNTNETNNSKPPPKEAHVTDDSDVLAYEKWKGLKNEQIFIVNNENSDEEPVVKDNFKVTTEQSPIHDISSLPSEIPDYEAQKPFSPLQQEETVEDHTDGKRIHNTSSLLSQILDYEAQKNNFVDDNFNLIVNETANRKVIEDKVTNCKENPFDIPISDSEKYKKLNLETSKTKSLSYTTFCRHPGHTSIPLTDHTYATVPISTDEEIALENNQIKTIAEIVEEGKKKENPIIKSTTMMTCILLDHI</sequence>
<evidence type="ECO:0000313" key="2">
    <source>
        <dbReference type="EMBL" id="CAL1672877.1"/>
    </source>
</evidence>
<proteinExistence type="predicted"/>
<protein>
    <recommendedName>
        <fullName evidence="4">KDa protein in nof-fb transposable element</fullName>
    </recommendedName>
</protein>
<comment type="caution">
    <text evidence="2">The sequence shown here is derived from an EMBL/GenBank/DDBJ whole genome shotgun (WGS) entry which is preliminary data.</text>
</comment>
<gene>
    <name evidence="2" type="ORF">LPLAT_LOCUS12863</name>
</gene>
<evidence type="ECO:0000256" key="1">
    <source>
        <dbReference type="SAM" id="MobiDB-lite"/>
    </source>
</evidence>
<dbReference type="EMBL" id="CAXIPU020001084">
    <property type="protein sequence ID" value="CAL1672877.1"/>
    <property type="molecule type" value="Genomic_DNA"/>
</dbReference>
<dbReference type="Proteomes" id="UP001497644">
    <property type="component" value="Unassembled WGS sequence"/>
</dbReference>
<feature type="compositionally biased region" description="Basic and acidic residues" evidence="1">
    <location>
        <begin position="730"/>
        <end position="739"/>
    </location>
</feature>
<evidence type="ECO:0000313" key="3">
    <source>
        <dbReference type="Proteomes" id="UP001497644"/>
    </source>
</evidence>
<feature type="region of interest" description="Disordered" evidence="1">
    <location>
        <begin position="716"/>
        <end position="739"/>
    </location>
</feature>
<evidence type="ECO:0008006" key="4">
    <source>
        <dbReference type="Google" id="ProtNLM"/>
    </source>
</evidence>
<reference evidence="2" key="1">
    <citation type="submission" date="2024-04" db="EMBL/GenBank/DDBJ databases">
        <authorList>
            <consortium name="Molecular Ecology Group"/>
        </authorList>
    </citation>
    <scope>NUCLEOTIDE SEQUENCE</scope>
</reference>
<dbReference type="AlphaFoldDB" id="A0AAV2N0C5"/>
<accession>A0AAV2N0C5</accession>